<evidence type="ECO:0000256" key="4">
    <source>
        <dbReference type="RuleBase" id="RU004203"/>
    </source>
</evidence>
<evidence type="ECO:0000313" key="6">
    <source>
        <dbReference type="Proteomes" id="UP000652761"/>
    </source>
</evidence>
<keyword evidence="2 4" id="KW-0647">Proteasome</keyword>
<dbReference type="GO" id="GO:0005839">
    <property type="term" value="C:proteasome core complex"/>
    <property type="evidence" value="ECO:0007669"/>
    <property type="project" value="InterPro"/>
</dbReference>
<sequence>MGSRFNPYDNNGGTCVAIAGTDYCVVAADTRMSTGYSILTRDYSKICQLADKCVLSSSGFQADIKALQKNLAARHLLGLLSLLSINICFDATPMIDCFLILLLHARPQIYQHQHNKQMSCPAMAQLLSNTLYYKRFFPYYAFNILGGLDSEGKGCVFTYDAVGSYERVGYSAQGTGSTLVIPVLDNQLKSPSPLLLPAKDAVTPLSETEAVDLVKDVFASATERDIYTGDRVEIVIINASGIRREYIELRKD</sequence>
<dbReference type="Pfam" id="PF00227">
    <property type="entry name" value="Proteasome"/>
    <property type="match status" value="2"/>
</dbReference>
<dbReference type="PROSITE" id="PS00854">
    <property type="entry name" value="PROTEASOME_BETA_1"/>
    <property type="match status" value="1"/>
</dbReference>
<dbReference type="SUPFAM" id="SSF56235">
    <property type="entry name" value="N-terminal nucleophile aminohydrolases (Ntn hydrolases)"/>
    <property type="match status" value="1"/>
</dbReference>
<dbReference type="EMBL" id="NMUH01001794">
    <property type="protein sequence ID" value="MQL95449.1"/>
    <property type="molecule type" value="Genomic_DNA"/>
</dbReference>
<gene>
    <name evidence="5" type="ORF">Taro_028115</name>
</gene>
<name>A0A843VWA6_COLES</name>
<dbReference type="PANTHER" id="PTHR32194:SF2">
    <property type="entry name" value="PROTEASOME SUBUNIT BETA TYPE-1"/>
    <property type="match status" value="1"/>
</dbReference>
<dbReference type="Proteomes" id="UP000652761">
    <property type="component" value="Unassembled WGS sequence"/>
</dbReference>
<proteinExistence type="inferred from homology"/>
<dbReference type="PROSITE" id="PS51476">
    <property type="entry name" value="PROTEASOME_BETA_2"/>
    <property type="match status" value="1"/>
</dbReference>
<keyword evidence="4" id="KW-0539">Nucleus</keyword>
<comment type="subcellular location">
    <subcellularLocation>
        <location evidence="4">Cytoplasm</location>
    </subcellularLocation>
    <subcellularLocation>
        <location evidence="4">Nucleus</location>
    </subcellularLocation>
</comment>
<comment type="caution">
    <text evidence="5">The sequence shown here is derived from an EMBL/GenBank/DDBJ whole genome shotgun (WGS) entry which is preliminary data.</text>
</comment>
<keyword evidence="1 4" id="KW-0963">Cytoplasm</keyword>
<dbReference type="InterPro" id="IPR023333">
    <property type="entry name" value="Proteasome_suB-type"/>
</dbReference>
<comment type="similarity">
    <text evidence="4">Belongs to the peptidase T1B family.</text>
</comment>
<dbReference type="InterPro" id="IPR001353">
    <property type="entry name" value="Proteasome_sua/b"/>
</dbReference>
<dbReference type="InterPro" id="IPR016050">
    <property type="entry name" value="Proteasome_bsu_CS"/>
</dbReference>
<protein>
    <recommendedName>
        <fullName evidence="4">Proteasome subunit beta</fullName>
    </recommendedName>
</protein>
<evidence type="ECO:0000256" key="2">
    <source>
        <dbReference type="ARBA" id="ARBA00022942"/>
    </source>
</evidence>
<evidence type="ECO:0000313" key="5">
    <source>
        <dbReference type="EMBL" id="MQL95449.1"/>
    </source>
</evidence>
<comment type="function">
    <text evidence="4">Component of the proteasome, a multicatalytic proteinase complex which is characterized by its ability to cleave peptides with Arg, Phe, Tyr, Leu, and Glu adjacent to the leaving group at neutral or slightly basic pH. The proteasome has an ATP-dependent proteolytic activity.</text>
</comment>
<dbReference type="PANTHER" id="PTHR32194">
    <property type="entry name" value="METALLOPROTEASE TLDD"/>
    <property type="match status" value="1"/>
</dbReference>
<evidence type="ECO:0000256" key="1">
    <source>
        <dbReference type="ARBA" id="ARBA00022490"/>
    </source>
</evidence>
<dbReference type="AlphaFoldDB" id="A0A843VWA6"/>
<accession>A0A843VWA6</accession>
<dbReference type="Gene3D" id="3.60.20.10">
    <property type="entry name" value="Glutamine Phosphoribosylpyrophosphate, subunit 1, domain 1"/>
    <property type="match status" value="1"/>
</dbReference>
<dbReference type="CDD" id="cd03757">
    <property type="entry name" value="proteasome_beta_type_1"/>
    <property type="match status" value="1"/>
</dbReference>
<dbReference type="InterPro" id="IPR029055">
    <property type="entry name" value="Ntn_hydrolases_N"/>
</dbReference>
<evidence type="ECO:0000256" key="3">
    <source>
        <dbReference type="ARBA" id="ARBA00026071"/>
    </source>
</evidence>
<dbReference type="GO" id="GO:0005634">
    <property type="term" value="C:nucleus"/>
    <property type="evidence" value="ECO:0007669"/>
    <property type="project" value="UniProtKB-SubCell"/>
</dbReference>
<dbReference type="GO" id="GO:0051603">
    <property type="term" value="P:proteolysis involved in protein catabolic process"/>
    <property type="evidence" value="ECO:0007669"/>
    <property type="project" value="InterPro"/>
</dbReference>
<dbReference type="GO" id="GO:0005737">
    <property type="term" value="C:cytoplasm"/>
    <property type="evidence" value="ECO:0007669"/>
    <property type="project" value="UniProtKB-SubCell"/>
</dbReference>
<dbReference type="OrthoDB" id="268479at2759"/>
<comment type="subunit">
    <text evidence="3">The 26S proteasome consists of a 20S proteasome core and two 19S regulatory subunits. The 20S proteasome core is composed of 28 subunits that are arranged in four stacked rings, resulting in a barrel-shaped structure. The two end rings are each formed by seven alpha subunits, and the two central rings are each formed by seven beta subunits. The catalytic chamber with the active sites is on the inside of the barrel.</text>
</comment>
<reference evidence="5" key="1">
    <citation type="submission" date="2017-07" db="EMBL/GenBank/DDBJ databases">
        <title>Taro Niue Genome Assembly and Annotation.</title>
        <authorList>
            <person name="Atibalentja N."/>
            <person name="Keating K."/>
            <person name="Fields C.J."/>
        </authorList>
    </citation>
    <scope>NUCLEOTIDE SEQUENCE</scope>
    <source>
        <strain evidence="5">Niue_2</strain>
        <tissue evidence="5">Leaf</tissue>
    </source>
</reference>
<organism evidence="5 6">
    <name type="scientific">Colocasia esculenta</name>
    <name type="common">Wild taro</name>
    <name type="synonym">Arum esculentum</name>
    <dbReference type="NCBI Taxonomy" id="4460"/>
    <lineage>
        <taxon>Eukaryota</taxon>
        <taxon>Viridiplantae</taxon>
        <taxon>Streptophyta</taxon>
        <taxon>Embryophyta</taxon>
        <taxon>Tracheophyta</taxon>
        <taxon>Spermatophyta</taxon>
        <taxon>Magnoliopsida</taxon>
        <taxon>Liliopsida</taxon>
        <taxon>Araceae</taxon>
        <taxon>Aroideae</taxon>
        <taxon>Colocasieae</taxon>
        <taxon>Colocasia</taxon>
    </lineage>
</organism>
<keyword evidence="6" id="KW-1185">Reference proteome</keyword>
<comment type="subunit">
    <text evidence="4">Component of the proteasome complex.</text>
</comment>